<dbReference type="EMBL" id="JBBPBM010001900">
    <property type="protein sequence ID" value="KAK8481315.1"/>
    <property type="molecule type" value="Genomic_DNA"/>
</dbReference>
<evidence type="ECO:0000313" key="1">
    <source>
        <dbReference type="EMBL" id="KAK8481315.1"/>
    </source>
</evidence>
<evidence type="ECO:0000313" key="2">
    <source>
        <dbReference type="Proteomes" id="UP001472677"/>
    </source>
</evidence>
<sequence>MEERWDAPRVAPAMVSAARAVQDQEDWGDMNRELLYRVSDEVAGRVRREETTMSQSMEGLACEGWIGMHAP</sequence>
<organism evidence="1 2">
    <name type="scientific">Hibiscus sabdariffa</name>
    <name type="common">roselle</name>
    <dbReference type="NCBI Taxonomy" id="183260"/>
    <lineage>
        <taxon>Eukaryota</taxon>
        <taxon>Viridiplantae</taxon>
        <taxon>Streptophyta</taxon>
        <taxon>Embryophyta</taxon>
        <taxon>Tracheophyta</taxon>
        <taxon>Spermatophyta</taxon>
        <taxon>Magnoliopsida</taxon>
        <taxon>eudicotyledons</taxon>
        <taxon>Gunneridae</taxon>
        <taxon>Pentapetalae</taxon>
        <taxon>rosids</taxon>
        <taxon>malvids</taxon>
        <taxon>Malvales</taxon>
        <taxon>Malvaceae</taxon>
        <taxon>Malvoideae</taxon>
        <taxon>Hibiscus</taxon>
    </lineage>
</organism>
<gene>
    <name evidence="1" type="ORF">V6N12_046217</name>
</gene>
<accession>A0ABR1ZL41</accession>
<reference evidence="1 2" key="1">
    <citation type="journal article" date="2024" name="G3 (Bethesda)">
        <title>Genome assembly of Hibiscus sabdariffa L. provides insights into metabolisms of medicinal natural products.</title>
        <authorList>
            <person name="Kim T."/>
        </authorList>
    </citation>
    <scope>NUCLEOTIDE SEQUENCE [LARGE SCALE GENOMIC DNA]</scope>
    <source>
        <strain evidence="1">TK-2024</strain>
        <tissue evidence="1">Old leaves</tissue>
    </source>
</reference>
<comment type="caution">
    <text evidence="1">The sequence shown here is derived from an EMBL/GenBank/DDBJ whole genome shotgun (WGS) entry which is preliminary data.</text>
</comment>
<name>A0ABR1ZL41_9ROSI</name>
<dbReference type="Proteomes" id="UP001472677">
    <property type="component" value="Unassembled WGS sequence"/>
</dbReference>
<proteinExistence type="predicted"/>
<protein>
    <submittedName>
        <fullName evidence="1">Uncharacterized protein</fullName>
    </submittedName>
</protein>
<keyword evidence="2" id="KW-1185">Reference proteome</keyword>